<dbReference type="RefSeq" id="WP_211557224.1">
    <property type="nucleotide sequence ID" value="NZ_JAGVRK010000001.1"/>
</dbReference>
<accession>A0ABS5LCI5</accession>
<dbReference type="EMBL" id="JAGVRK010000001">
    <property type="protein sequence ID" value="MBS2968440.1"/>
    <property type="molecule type" value="Genomic_DNA"/>
</dbReference>
<evidence type="ECO:0000313" key="2">
    <source>
        <dbReference type="Proteomes" id="UP000682403"/>
    </source>
</evidence>
<organism evidence="1 2">
    <name type="scientific">Metabacillus flavus</name>
    <dbReference type="NCBI Taxonomy" id="2823519"/>
    <lineage>
        <taxon>Bacteria</taxon>
        <taxon>Bacillati</taxon>
        <taxon>Bacillota</taxon>
        <taxon>Bacilli</taxon>
        <taxon>Bacillales</taxon>
        <taxon>Bacillaceae</taxon>
        <taxon>Metabacillus</taxon>
    </lineage>
</organism>
<proteinExistence type="predicted"/>
<gene>
    <name evidence="1" type="ORF">J9317_06665</name>
</gene>
<reference evidence="1 2" key="1">
    <citation type="submission" date="2021-04" db="EMBL/GenBank/DDBJ databases">
        <title>Metabacillus sp. strain KIGAM252 whole genome sequence.</title>
        <authorList>
            <person name="Seo M.-J."/>
            <person name="Cho E.-S."/>
            <person name="Hwang C.Y."/>
            <person name="Yoon D.J."/>
        </authorList>
    </citation>
    <scope>NUCLEOTIDE SEQUENCE [LARGE SCALE GENOMIC DNA]</scope>
    <source>
        <strain evidence="1 2">KIGAM252</strain>
    </source>
</reference>
<dbReference type="Proteomes" id="UP000682403">
    <property type="component" value="Unassembled WGS sequence"/>
</dbReference>
<protein>
    <submittedName>
        <fullName evidence="1">Uncharacterized protein</fullName>
    </submittedName>
</protein>
<name>A0ABS5LCI5_9BACI</name>
<evidence type="ECO:0000313" key="1">
    <source>
        <dbReference type="EMBL" id="MBS2968440.1"/>
    </source>
</evidence>
<comment type="caution">
    <text evidence="1">The sequence shown here is derived from an EMBL/GenBank/DDBJ whole genome shotgun (WGS) entry which is preliminary data.</text>
</comment>
<keyword evidence="2" id="KW-1185">Reference proteome</keyword>
<sequence length="416" mass="49155">MQLNFLREMTKEEFLMLLSSFLEKWVNHSSTKLMIKEMKMSLVVDGVEYDINKGGEEAVFNLFNELEEDAESSEVEVINPKRNMPKSKRKDNLIKYDSLSEWMFTKGNPFRIPLEIEKELDYIGETKPPFNRDALPVYSIESYCRTRGLVFLTKEDFKYVQKSVAAELISQDLIDKFETSAIYKSWEGLSECIKLSELEMAYNQPILKYRGNRDVGFPYVTEDNIHTILPYLNKVKPVGKQYKYFDYSFENVLFKDLYDLNQLMEENELFVITNDEYIRNHYVEYLSEHDLKTFPKEMQIKEKAVVCGSFIDNSSFNVKIKPLFKLEQILMGYSKIHEGNLKEEHLSCPIRHLPKLKKELKKENDIDFNKLIPIGLATQNKLVFEKIPVQVKEEMERYIMLKEKEDEIQILKRGFK</sequence>